<comment type="caution">
    <text evidence="2">The sequence shown here is derived from an EMBL/GenBank/DDBJ whole genome shotgun (WGS) entry which is preliminary data.</text>
</comment>
<proteinExistence type="predicted"/>
<evidence type="ECO:0000256" key="1">
    <source>
        <dbReference type="SAM" id="Phobius"/>
    </source>
</evidence>
<gene>
    <name evidence="2" type="ORF">KP509_17G053100</name>
</gene>
<dbReference type="Proteomes" id="UP000825935">
    <property type="component" value="Chromosome 17"/>
</dbReference>
<protein>
    <submittedName>
        <fullName evidence="2">Uncharacterized protein</fullName>
    </submittedName>
</protein>
<keyword evidence="1" id="KW-1133">Transmembrane helix</keyword>
<reference evidence="2" key="1">
    <citation type="submission" date="2021-08" db="EMBL/GenBank/DDBJ databases">
        <title>WGS assembly of Ceratopteris richardii.</title>
        <authorList>
            <person name="Marchant D.B."/>
            <person name="Chen G."/>
            <person name="Jenkins J."/>
            <person name="Shu S."/>
            <person name="Leebens-Mack J."/>
            <person name="Grimwood J."/>
            <person name="Schmutz J."/>
            <person name="Soltis P."/>
            <person name="Soltis D."/>
            <person name="Chen Z.-H."/>
        </authorList>
    </citation>
    <scope>NUCLEOTIDE SEQUENCE</scope>
    <source>
        <strain evidence="2">Whitten #5841</strain>
        <tissue evidence="2">Leaf</tissue>
    </source>
</reference>
<sequence>MDILIRHVVPHSKKETEVLELSTIDSYQHYFESYASLSYSSTFINESNKNFMGHTKSSDPCVKLCIIRDLEWNVRFRMECVCWRIFTMMFLALVNSYMIAIR</sequence>
<evidence type="ECO:0000313" key="3">
    <source>
        <dbReference type="Proteomes" id="UP000825935"/>
    </source>
</evidence>
<name>A0A8T2SUB4_CERRI</name>
<evidence type="ECO:0000313" key="2">
    <source>
        <dbReference type="EMBL" id="KAH7373382.1"/>
    </source>
</evidence>
<keyword evidence="1" id="KW-0812">Transmembrane</keyword>
<organism evidence="2 3">
    <name type="scientific">Ceratopteris richardii</name>
    <name type="common">Triangle waterfern</name>
    <dbReference type="NCBI Taxonomy" id="49495"/>
    <lineage>
        <taxon>Eukaryota</taxon>
        <taxon>Viridiplantae</taxon>
        <taxon>Streptophyta</taxon>
        <taxon>Embryophyta</taxon>
        <taxon>Tracheophyta</taxon>
        <taxon>Polypodiopsida</taxon>
        <taxon>Polypodiidae</taxon>
        <taxon>Polypodiales</taxon>
        <taxon>Pteridineae</taxon>
        <taxon>Pteridaceae</taxon>
        <taxon>Parkerioideae</taxon>
        <taxon>Ceratopteris</taxon>
    </lineage>
</organism>
<accession>A0A8T2SUB4</accession>
<keyword evidence="1" id="KW-0472">Membrane</keyword>
<feature type="transmembrane region" description="Helical" evidence="1">
    <location>
        <begin position="81"/>
        <end position="101"/>
    </location>
</feature>
<keyword evidence="3" id="KW-1185">Reference proteome</keyword>
<dbReference type="EMBL" id="CM035422">
    <property type="protein sequence ID" value="KAH7373382.1"/>
    <property type="molecule type" value="Genomic_DNA"/>
</dbReference>
<dbReference type="AlphaFoldDB" id="A0A8T2SUB4"/>